<evidence type="ECO:0000259" key="2">
    <source>
        <dbReference type="SMART" id="SM00331"/>
    </source>
</evidence>
<name>A0A7C4W4K1_9BACT</name>
<dbReference type="EMBL" id="DSZY01000034">
    <property type="protein sequence ID" value="HGU41032.1"/>
    <property type="molecule type" value="Genomic_DNA"/>
</dbReference>
<dbReference type="SUPFAM" id="SSF81606">
    <property type="entry name" value="PP2C-like"/>
    <property type="match status" value="1"/>
</dbReference>
<keyword evidence="1" id="KW-0378">Hydrolase</keyword>
<dbReference type="GO" id="GO:0016791">
    <property type="term" value="F:phosphatase activity"/>
    <property type="evidence" value="ECO:0007669"/>
    <property type="project" value="TreeGrafter"/>
</dbReference>
<gene>
    <name evidence="3" type="ORF">ENT77_07535</name>
</gene>
<dbReference type="PANTHER" id="PTHR43156">
    <property type="entry name" value="STAGE II SPORULATION PROTEIN E-RELATED"/>
    <property type="match status" value="1"/>
</dbReference>
<dbReference type="InterPro" id="IPR001932">
    <property type="entry name" value="PPM-type_phosphatase-like_dom"/>
</dbReference>
<feature type="domain" description="PPM-type phosphatase" evidence="2">
    <location>
        <begin position="192"/>
        <end position="406"/>
    </location>
</feature>
<accession>A0A7C4W4K1</accession>
<sequence>MNDLQVNNLALQQLIDAQLEELSTAYEGLSALFEINKIISSVNEPWLILGSVLRVLKNAVNYVAAVISIKLNDEDYSEHQGDTRAIEKLVEIAKTTSETVFVDSNGELGGYIIVPLASEIGSYGFIALSSGNQKMLTAGDKKITEAIAQLLLSAIDRYIMLQREIEKKRLEEQLAIARGIQQGLLPSKFPSSLHFEVYGKSVPAVQVGGDYYDVLEMDDGSIMCCLADVSGKGLPAALIMSSFRTMFRLSVVITHDLASLARQFDKMISSDFEVGRFITAVIFKISPDGLMEVVNAGHDPIYVVKGGYLTKIESTGTPFGILGDGFYEVEKVQLSSGDLVVTYTDGVVEARNVKEAEFGFQRFEEFILRNRYLKIQDFVEKLIDSVMEFSQGMPQHDDTTALVVRYVG</sequence>
<organism evidence="3">
    <name type="scientific">Fervidobacterium thailandense</name>
    <dbReference type="NCBI Taxonomy" id="1008305"/>
    <lineage>
        <taxon>Bacteria</taxon>
        <taxon>Thermotogati</taxon>
        <taxon>Thermotogota</taxon>
        <taxon>Thermotogae</taxon>
        <taxon>Thermotogales</taxon>
        <taxon>Fervidobacteriaceae</taxon>
        <taxon>Fervidobacterium</taxon>
    </lineage>
</organism>
<dbReference type="SMART" id="SM00331">
    <property type="entry name" value="PP2C_SIG"/>
    <property type="match status" value="1"/>
</dbReference>
<dbReference type="Pfam" id="PF07228">
    <property type="entry name" value="SpoIIE"/>
    <property type="match status" value="1"/>
</dbReference>
<dbReference type="Gene3D" id="3.60.40.10">
    <property type="entry name" value="PPM-type phosphatase domain"/>
    <property type="match status" value="1"/>
</dbReference>
<reference evidence="3" key="1">
    <citation type="journal article" date="2020" name="mSystems">
        <title>Genome- and Community-Level Interaction Insights into Carbon Utilization and Element Cycling Functions of Hydrothermarchaeota in Hydrothermal Sediment.</title>
        <authorList>
            <person name="Zhou Z."/>
            <person name="Liu Y."/>
            <person name="Xu W."/>
            <person name="Pan J."/>
            <person name="Luo Z.H."/>
            <person name="Li M."/>
        </authorList>
    </citation>
    <scope>NUCLEOTIDE SEQUENCE [LARGE SCALE GENOMIC DNA]</scope>
    <source>
        <strain evidence="3">SpSt-609</strain>
    </source>
</reference>
<dbReference type="PANTHER" id="PTHR43156:SF2">
    <property type="entry name" value="STAGE II SPORULATION PROTEIN E"/>
    <property type="match status" value="1"/>
</dbReference>
<dbReference type="InterPro" id="IPR036457">
    <property type="entry name" value="PPM-type-like_dom_sf"/>
</dbReference>
<proteinExistence type="predicted"/>
<evidence type="ECO:0000256" key="1">
    <source>
        <dbReference type="ARBA" id="ARBA00022801"/>
    </source>
</evidence>
<comment type="caution">
    <text evidence="3">The sequence shown here is derived from an EMBL/GenBank/DDBJ whole genome shotgun (WGS) entry which is preliminary data.</text>
</comment>
<evidence type="ECO:0000313" key="3">
    <source>
        <dbReference type="EMBL" id="HGU41032.1"/>
    </source>
</evidence>
<protein>
    <submittedName>
        <fullName evidence="3">Serine/threonine-protein phosphatase</fullName>
    </submittedName>
</protein>
<dbReference type="InterPro" id="IPR052016">
    <property type="entry name" value="Bact_Sigma-Reg"/>
</dbReference>
<dbReference type="SUPFAM" id="SSF55781">
    <property type="entry name" value="GAF domain-like"/>
    <property type="match status" value="1"/>
</dbReference>
<dbReference type="AlphaFoldDB" id="A0A7C4W4K1"/>